<dbReference type="AlphaFoldDB" id="A0A6G6WIK3"/>
<evidence type="ECO:0000256" key="1">
    <source>
        <dbReference type="ARBA" id="ARBA00007689"/>
    </source>
</evidence>
<dbReference type="EMBL" id="CP049257">
    <property type="protein sequence ID" value="QIG45158.1"/>
    <property type="molecule type" value="Genomic_DNA"/>
</dbReference>
<proteinExistence type="inferred from homology"/>
<dbReference type="Gene3D" id="3.30.70.1060">
    <property type="entry name" value="Dimeric alpha+beta barrel"/>
    <property type="match status" value="1"/>
</dbReference>
<keyword evidence="4" id="KW-1185">Reference proteome</keyword>
<evidence type="ECO:0000259" key="2">
    <source>
        <dbReference type="Pfam" id="PF03795"/>
    </source>
</evidence>
<sequence>MTQYLLSVHSSAEDYARPIEEMMPAFEAVDAFNRKAQEAGVWVFAGGLKPGDEARVVDAAASEPVVTDGPYLETKEWIGGFWVFELSDDAAALQWATEASAACQGKVEVRPFQDEPA</sequence>
<dbReference type="RefSeq" id="WP_165237441.1">
    <property type="nucleotide sequence ID" value="NZ_CP049257.1"/>
</dbReference>
<accession>A0A6G6WIK3</accession>
<feature type="domain" description="YCII-related" evidence="2">
    <location>
        <begin position="20"/>
        <end position="111"/>
    </location>
</feature>
<dbReference type="PANTHER" id="PTHR35174">
    <property type="entry name" value="BLL7171 PROTEIN-RELATED"/>
    <property type="match status" value="1"/>
</dbReference>
<dbReference type="InterPro" id="IPR011008">
    <property type="entry name" value="Dimeric_a/b-barrel"/>
</dbReference>
<dbReference type="Pfam" id="PF03795">
    <property type="entry name" value="YCII"/>
    <property type="match status" value="1"/>
</dbReference>
<dbReference type="Proteomes" id="UP000502996">
    <property type="component" value="Chromosome"/>
</dbReference>
<gene>
    <name evidence="3" type="ORF">G5V58_22460</name>
</gene>
<dbReference type="InterPro" id="IPR005545">
    <property type="entry name" value="YCII"/>
</dbReference>
<dbReference type="SUPFAM" id="SSF54909">
    <property type="entry name" value="Dimeric alpha+beta barrel"/>
    <property type="match status" value="1"/>
</dbReference>
<reference evidence="3 4" key="1">
    <citation type="submission" date="2020-02" db="EMBL/GenBank/DDBJ databases">
        <title>Full genome sequence of Nocardioides sp. R-3366.</title>
        <authorList>
            <person name="Im W.-T."/>
        </authorList>
    </citation>
    <scope>NUCLEOTIDE SEQUENCE [LARGE SCALE GENOMIC DNA]</scope>
    <source>
        <strain evidence="3 4">R-3366</strain>
    </source>
</reference>
<evidence type="ECO:0000313" key="3">
    <source>
        <dbReference type="EMBL" id="QIG45158.1"/>
    </source>
</evidence>
<evidence type="ECO:0000313" key="4">
    <source>
        <dbReference type="Proteomes" id="UP000502996"/>
    </source>
</evidence>
<protein>
    <recommendedName>
        <fullName evidence="2">YCII-related domain-containing protein</fullName>
    </recommendedName>
</protein>
<dbReference type="KEGG" id="nano:G5V58_22460"/>
<organism evidence="3 4">
    <name type="scientific">Nocardioides anomalus</name>
    <dbReference type="NCBI Taxonomy" id="2712223"/>
    <lineage>
        <taxon>Bacteria</taxon>
        <taxon>Bacillati</taxon>
        <taxon>Actinomycetota</taxon>
        <taxon>Actinomycetes</taxon>
        <taxon>Propionibacteriales</taxon>
        <taxon>Nocardioidaceae</taxon>
        <taxon>Nocardioides</taxon>
    </lineage>
</organism>
<comment type="similarity">
    <text evidence="1">Belongs to the YciI family.</text>
</comment>
<name>A0A6G6WIK3_9ACTN</name>